<evidence type="ECO:0000313" key="1">
    <source>
        <dbReference type="EMBL" id="GBP16125.1"/>
    </source>
</evidence>
<dbReference type="Proteomes" id="UP000299102">
    <property type="component" value="Unassembled WGS sequence"/>
</dbReference>
<gene>
    <name evidence="1" type="ORF">EVAR_9846_1</name>
</gene>
<accession>A0A4C1TQ71</accession>
<name>A0A4C1TQ71_EUMVA</name>
<keyword evidence="2" id="KW-1185">Reference proteome</keyword>
<proteinExistence type="predicted"/>
<protein>
    <submittedName>
        <fullName evidence="1">Uncharacterized protein</fullName>
    </submittedName>
</protein>
<sequence length="124" mass="14453">MRELFIRLRLRLDPEARYFRTRAHRPDDYKKPPQGLSFPLNLFSFCSARAPPKRSPLARGRFPRGKGTEDYEVRERLMSSKETYLLILSLGGLISADGRPPAVVRRAAAIRFNLLRLRTRRSLR</sequence>
<dbReference type="EMBL" id="BGZK01000077">
    <property type="protein sequence ID" value="GBP16125.1"/>
    <property type="molecule type" value="Genomic_DNA"/>
</dbReference>
<dbReference type="AlphaFoldDB" id="A0A4C1TQ71"/>
<comment type="caution">
    <text evidence="1">The sequence shown here is derived from an EMBL/GenBank/DDBJ whole genome shotgun (WGS) entry which is preliminary data.</text>
</comment>
<organism evidence="1 2">
    <name type="scientific">Eumeta variegata</name>
    <name type="common">Bagworm moth</name>
    <name type="synonym">Eumeta japonica</name>
    <dbReference type="NCBI Taxonomy" id="151549"/>
    <lineage>
        <taxon>Eukaryota</taxon>
        <taxon>Metazoa</taxon>
        <taxon>Ecdysozoa</taxon>
        <taxon>Arthropoda</taxon>
        <taxon>Hexapoda</taxon>
        <taxon>Insecta</taxon>
        <taxon>Pterygota</taxon>
        <taxon>Neoptera</taxon>
        <taxon>Endopterygota</taxon>
        <taxon>Lepidoptera</taxon>
        <taxon>Glossata</taxon>
        <taxon>Ditrysia</taxon>
        <taxon>Tineoidea</taxon>
        <taxon>Psychidae</taxon>
        <taxon>Oiketicinae</taxon>
        <taxon>Eumeta</taxon>
    </lineage>
</organism>
<reference evidence="1 2" key="1">
    <citation type="journal article" date="2019" name="Commun. Biol.">
        <title>The bagworm genome reveals a unique fibroin gene that provides high tensile strength.</title>
        <authorList>
            <person name="Kono N."/>
            <person name="Nakamura H."/>
            <person name="Ohtoshi R."/>
            <person name="Tomita M."/>
            <person name="Numata K."/>
            <person name="Arakawa K."/>
        </authorList>
    </citation>
    <scope>NUCLEOTIDE SEQUENCE [LARGE SCALE GENOMIC DNA]</scope>
</reference>
<evidence type="ECO:0000313" key="2">
    <source>
        <dbReference type="Proteomes" id="UP000299102"/>
    </source>
</evidence>